<dbReference type="OrthoDB" id="3524371at2759"/>
<evidence type="ECO:0000313" key="2">
    <source>
        <dbReference type="EMBL" id="PMD34122.1"/>
    </source>
</evidence>
<evidence type="ECO:0000313" key="3">
    <source>
        <dbReference type="Proteomes" id="UP000235786"/>
    </source>
</evidence>
<name>A0A2J6R6H3_HYAVF</name>
<reference evidence="2 3" key="1">
    <citation type="submission" date="2016-04" db="EMBL/GenBank/DDBJ databases">
        <title>A degradative enzymes factory behind the ericoid mycorrhizal symbiosis.</title>
        <authorList>
            <consortium name="DOE Joint Genome Institute"/>
            <person name="Martino E."/>
            <person name="Morin E."/>
            <person name="Grelet G."/>
            <person name="Kuo A."/>
            <person name="Kohler A."/>
            <person name="Daghino S."/>
            <person name="Barry K."/>
            <person name="Choi C."/>
            <person name="Cichocki N."/>
            <person name="Clum A."/>
            <person name="Copeland A."/>
            <person name="Hainaut M."/>
            <person name="Haridas S."/>
            <person name="Labutti K."/>
            <person name="Lindquist E."/>
            <person name="Lipzen A."/>
            <person name="Khouja H.-R."/>
            <person name="Murat C."/>
            <person name="Ohm R."/>
            <person name="Olson A."/>
            <person name="Spatafora J."/>
            <person name="Veneault-Fourrey C."/>
            <person name="Henrissat B."/>
            <person name="Grigoriev I."/>
            <person name="Martin F."/>
            <person name="Perotto S."/>
        </authorList>
    </citation>
    <scope>NUCLEOTIDE SEQUENCE [LARGE SCALE GENOMIC DNA]</scope>
    <source>
        <strain evidence="2 3">F</strain>
    </source>
</reference>
<evidence type="ECO:0000256" key="1">
    <source>
        <dbReference type="SAM" id="MobiDB-lite"/>
    </source>
</evidence>
<dbReference type="Proteomes" id="UP000235786">
    <property type="component" value="Unassembled WGS sequence"/>
</dbReference>
<dbReference type="EMBL" id="KZ613954">
    <property type="protein sequence ID" value="PMD34122.1"/>
    <property type="molecule type" value="Genomic_DNA"/>
</dbReference>
<feature type="compositionally biased region" description="Basic and acidic residues" evidence="1">
    <location>
        <begin position="44"/>
        <end position="53"/>
    </location>
</feature>
<organism evidence="2 3">
    <name type="scientific">Hyaloscypha variabilis (strain UAMH 11265 / GT02V1 / F)</name>
    <name type="common">Meliniomyces variabilis</name>
    <dbReference type="NCBI Taxonomy" id="1149755"/>
    <lineage>
        <taxon>Eukaryota</taxon>
        <taxon>Fungi</taxon>
        <taxon>Dikarya</taxon>
        <taxon>Ascomycota</taxon>
        <taxon>Pezizomycotina</taxon>
        <taxon>Leotiomycetes</taxon>
        <taxon>Helotiales</taxon>
        <taxon>Hyaloscyphaceae</taxon>
        <taxon>Hyaloscypha</taxon>
        <taxon>Hyaloscypha variabilis</taxon>
    </lineage>
</organism>
<feature type="region of interest" description="Disordered" evidence="1">
    <location>
        <begin position="44"/>
        <end position="86"/>
    </location>
</feature>
<protein>
    <submittedName>
        <fullName evidence="2">Uncharacterized protein</fullName>
    </submittedName>
</protein>
<proteinExistence type="predicted"/>
<gene>
    <name evidence="2" type="ORF">L207DRAFT_517343</name>
</gene>
<feature type="compositionally biased region" description="Polar residues" evidence="1">
    <location>
        <begin position="72"/>
        <end position="81"/>
    </location>
</feature>
<dbReference type="STRING" id="1149755.A0A2J6R6H3"/>
<sequence>MQASPPGSRASRKLSALFQPREQNSVPLLNQKLLEHQEVLRHTQNDCNDKPDTAAKGGGNQKIVTCKDESTETNPNFAPQQQERKGLEADCCGKLTARERAAVVKQIIKRQEEEARSEIVSKVKPLEKDRAESVKGTKPPDTARKKRWRIRLVDRKPSHACVNDEPVEQHRLTDDEVVSGGRNSALSLQEQWTDIPPPDAEDHECIWKSRLLEQESKRLGIQGVTVLLYLEKRENVVFEAIDWKGGEVRMED</sequence>
<accession>A0A2J6R6H3</accession>
<feature type="region of interest" description="Disordered" evidence="1">
    <location>
        <begin position="1"/>
        <end position="24"/>
    </location>
</feature>
<keyword evidence="3" id="KW-1185">Reference proteome</keyword>
<dbReference type="AlphaFoldDB" id="A0A2J6R6H3"/>